<dbReference type="PANTHER" id="PTHR42085">
    <property type="entry name" value="F-BOX DOMAIN-CONTAINING PROTEIN"/>
    <property type="match status" value="1"/>
</dbReference>
<reference evidence="1 2" key="1">
    <citation type="submission" date="2020-02" db="EMBL/GenBank/DDBJ databases">
        <title>Comparative genomics of the hypocrealean fungal genus Beauvera.</title>
        <authorList>
            <person name="Showalter D.N."/>
            <person name="Bushley K.E."/>
            <person name="Rehner S.A."/>
        </authorList>
    </citation>
    <scope>NUCLEOTIDE SEQUENCE [LARGE SCALE GENOMIC DNA]</scope>
    <source>
        <strain evidence="1 2">ARSEF4384</strain>
    </source>
</reference>
<dbReference type="EMBL" id="JAAHCF010000942">
    <property type="protein sequence ID" value="KAK8141519.1"/>
    <property type="molecule type" value="Genomic_DNA"/>
</dbReference>
<evidence type="ECO:0000313" key="2">
    <source>
        <dbReference type="Proteomes" id="UP001397290"/>
    </source>
</evidence>
<gene>
    <name evidence="1" type="ORF">G3M48_010377</name>
</gene>
<dbReference type="InterPro" id="IPR038883">
    <property type="entry name" value="AN11006-like"/>
</dbReference>
<keyword evidence="2" id="KW-1185">Reference proteome</keyword>
<evidence type="ECO:0000313" key="1">
    <source>
        <dbReference type="EMBL" id="KAK8141519.1"/>
    </source>
</evidence>
<comment type="caution">
    <text evidence="1">The sequence shown here is derived from an EMBL/GenBank/DDBJ whole genome shotgun (WGS) entry which is preliminary data.</text>
</comment>
<dbReference type="Proteomes" id="UP001397290">
    <property type="component" value="Unassembled WGS sequence"/>
</dbReference>
<sequence length="212" mass="24201">MGLFGLPKEIRFTIYGLILTAPDPVYIFQDKGSPVESFSPRKPRRWLSLLCTSQQVRDEAAAVVFGTNCFNLVDTTRNEANILHSFLCSIGSENAAKLKHLCISFPIASTVQHKNEPTKVNLCEHSLRILNLLRERCTTLNKLELYVHNKTFQSIISTDDRSLIHEALRQVNEQIKSIPSRIMPTVRLYHGIAEETTETMQEFGWEVRQGDR</sequence>
<name>A0AAW0RH87_9HYPO</name>
<dbReference type="AlphaFoldDB" id="A0AAW0RH87"/>
<protein>
    <submittedName>
        <fullName evidence="1">Uncharacterized protein</fullName>
    </submittedName>
</protein>
<dbReference type="PANTHER" id="PTHR42085:SF2">
    <property type="entry name" value="F-BOX DOMAIN-CONTAINING PROTEIN"/>
    <property type="match status" value="1"/>
</dbReference>
<accession>A0AAW0RH87</accession>
<proteinExistence type="predicted"/>
<organism evidence="1 2">
    <name type="scientific">Beauveria asiatica</name>
    <dbReference type="NCBI Taxonomy" id="1069075"/>
    <lineage>
        <taxon>Eukaryota</taxon>
        <taxon>Fungi</taxon>
        <taxon>Dikarya</taxon>
        <taxon>Ascomycota</taxon>
        <taxon>Pezizomycotina</taxon>
        <taxon>Sordariomycetes</taxon>
        <taxon>Hypocreomycetidae</taxon>
        <taxon>Hypocreales</taxon>
        <taxon>Cordycipitaceae</taxon>
        <taxon>Beauveria</taxon>
    </lineage>
</organism>